<feature type="region of interest" description="Disordered" evidence="2">
    <location>
        <begin position="298"/>
        <end position="460"/>
    </location>
</feature>
<dbReference type="GO" id="GO:0052572">
    <property type="term" value="P:response to host immune response"/>
    <property type="evidence" value="ECO:0007669"/>
    <property type="project" value="TreeGrafter"/>
</dbReference>
<feature type="compositionally biased region" description="Basic residues" evidence="2">
    <location>
        <begin position="417"/>
        <end position="429"/>
    </location>
</feature>
<comment type="similarity">
    <text evidence="1">Belongs to the mycobacterial PPE family.</text>
</comment>
<dbReference type="InterPro" id="IPR000030">
    <property type="entry name" value="PPE_dom"/>
</dbReference>
<dbReference type="InterPro" id="IPR043641">
    <property type="entry name" value="PPE-PPW_C"/>
</dbReference>
<comment type="caution">
    <text evidence="6">The sequence shown here is derived from an EMBL/GenBank/DDBJ whole genome shotgun (WGS) entry which is preliminary data.</text>
</comment>
<dbReference type="RefSeq" id="WP_007467391.1">
    <property type="nucleotide sequence ID" value="NZ_KI391954.1"/>
</dbReference>
<feature type="domain" description="PPE" evidence="4">
    <location>
        <begin position="6"/>
        <end position="168"/>
    </location>
</feature>
<feature type="compositionally biased region" description="Low complexity" evidence="2">
    <location>
        <begin position="391"/>
        <end position="414"/>
    </location>
</feature>
<accession>E5XLR6</accession>
<evidence type="ECO:0000259" key="5">
    <source>
        <dbReference type="Pfam" id="PF18878"/>
    </source>
</evidence>
<feature type="compositionally biased region" description="Pro residues" evidence="2">
    <location>
        <begin position="337"/>
        <end position="349"/>
    </location>
</feature>
<keyword evidence="7" id="KW-1185">Reference proteome</keyword>
<dbReference type="STRING" id="679197.HMPREF9336_00435"/>
<feature type="transmembrane region" description="Helical" evidence="3">
    <location>
        <begin position="270"/>
        <end position="293"/>
    </location>
</feature>
<feature type="domain" description="PPE-PPW subfamily C-terminal" evidence="5">
    <location>
        <begin position="457"/>
        <end position="502"/>
    </location>
</feature>
<evidence type="ECO:0000313" key="6">
    <source>
        <dbReference type="EMBL" id="EFV14744.1"/>
    </source>
</evidence>
<dbReference type="Pfam" id="PF00823">
    <property type="entry name" value="PPE"/>
    <property type="match status" value="1"/>
</dbReference>
<evidence type="ECO:0000259" key="4">
    <source>
        <dbReference type="Pfam" id="PF00823"/>
    </source>
</evidence>
<dbReference type="Proteomes" id="UP000004816">
    <property type="component" value="Unassembled WGS sequence"/>
</dbReference>
<dbReference type="PANTHER" id="PTHR46766:SF1">
    <property type="entry name" value="GLUTAMINE-RICH PROTEIN 2"/>
    <property type="match status" value="1"/>
</dbReference>
<keyword evidence="3" id="KW-0812">Transmembrane</keyword>
<keyword evidence="3" id="KW-1133">Transmembrane helix</keyword>
<dbReference type="InterPro" id="IPR038332">
    <property type="entry name" value="PPE_sf"/>
</dbReference>
<reference evidence="6 7" key="1">
    <citation type="journal article" date="2011" name="Stand. Genomic Sci.">
        <title>High quality draft genome sequence of Segniliparus rugosus CDC 945(T)= (ATCC BAA-974(T)).</title>
        <authorList>
            <person name="Earl A.M."/>
            <person name="Desjardins C.A."/>
            <person name="Fitzgerald M.G."/>
            <person name="Arachchi H.M."/>
            <person name="Zeng Q."/>
            <person name="Mehta T."/>
            <person name="Griggs A."/>
            <person name="Birren B.W."/>
            <person name="Toney N.C."/>
            <person name="Carr J."/>
            <person name="Posey J."/>
            <person name="Butler W.R."/>
        </authorList>
    </citation>
    <scope>NUCLEOTIDE SEQUENCE [LARGE SCALE GENOMIC DNA]</scope>
    <source>
        <strain evidence="7">ATCC BAA-974 / DSM 45345 / CCUG 50838 / CIP 108380 / JCM 13579 / CDC 945</strain>
    </source>
</reference>
<organism evidence="6 7">
    <name type="scientific">Segniliparus rugosus (strain ATCC BAA-974 / DSM 45345 / CCUG 50838 / CIP 108380 / JCM 13579 / CDC 945)</name>
    <dbReference type="NCBI Taxonomy" id="679197"/>
    <lineage>
        <taxon>Bacteria</taxon>
        <taxon>Bacillati</taxon>
        <taxon>Actinomycetota</taxon>
        <taxon>Actinomycetes</taxon>
        <taxon>Mycobacteriales</taxon>
        <taxon>Segniliparaceae</taxon>
        <taxon>Segniliparus</taxon>
    </lineage>
</organism>
<name>E5XLR6_SEGRC</name>
<evidence type="ECO:0000256" key="3">
    <source>
        <dbReference type="SAM" id="Phobius"/>
    </source>
</evidence>
<dbReference type="Pfam" id="PF18878">
    <property type="entry name" value="PPE-PPW"/>
    <property type="match status" value="1"/>
</dbReference>
<protein>
    <recommendedName>
        <fullName evidence="8">PPE family protein</fullName>
    </recommendedName>
</protein>
<dbReference type="SUPFAM" id="SSF140459">
    <property type="entry name" value="PE/PPE dimer-like"/>
    <property type="match status" value="1"/>
</dbReference>
<gene>
    <name evidence="6" type="ORF">HMPREF9336_00435</name>
</gene>
<sequence>MSAPFFGAFPPEVFSALLSTGPGSGPLLAAATALQDLAAQYAGATEELLAALAESAAGIWEGPSAEQFQAAHQPFLAWLAESGAAAAAAAAQHEVVAGAYEAALAAMPTMAELAANHATHAALMATNFLGINTIPIALNEADYARMWVQAATTMTVYQATAGAATAAVPTTMAAPPITDPGMSAMSRMAAAPYQANAMSDAVQARSLLDSSDNNSLQEMLKDLVNQVENFIDRIRQGLETLLASPALLSLASMLFFIAYEAFFIPFGFTFWGVVLAAPFLIPVALGVAIPLAVTGLHQDAPAGEPDDPDNPGNPDRPKNPDKPQTQQVTVVTSSPAPSSPATPSPPAPATPTTASAPAPFTPAGAEGGYGYAVEGEDPPGAQFGPTSTTGASAPASSSASSSAAAVAASSAKESSTLKRRQSARARGRGRQVVMEEGERMHADGFMDLDPPSTGPSASEIGAGLLGFAGAAPGQKAEAAGFAKLPDGTFQTGPTVPMLPQTWADAEADAQENQA</sequence>
<dbReference type="AlphaFoldDB" id="E5XLR6"/>
<feature type="transmembrane region" description="Helical" evidence="3">
    <location>
        <begin position="241"/>
        <end position="264"/>
    </location>
</feature>
<dbReference type="EMBL" id="ACZI02000003">
    <property type="protein sequence ID" value="EFV14744.1"/>
    <property type="molecule type" value="Genomic_DNA"/>
</dbReference>
<dbReference type="OrthoDB" id="4753487at2"/>
<evidence type="ECO:0000313" key="7">
    <source>
        <dbReference type="Proteomes" id="UP000004816"/>
    </source>
</evidence>
<dbReference type="Gene3D" id="1.20.1260.20">
    <property type="entry name" value="PPE superfamily"/>
    <property type="match status" value="1"/>
</dbReference>
<feature type="compositionally biased region" description="Low complexity" evidence="2">
    <location>
        <begin position="350"/>
        <end position="364"/>
    </location>
</feature>
<proteinExistence type="inferred from homology"/>
<dbReference type="HOGENOM" id="CLU_000243_5_2_11"/>
<dbReference type="PANTHER" id="PTHR46766">
    <property type="entry name" value="GLUTAMINE-RICH PROTEIN 2"/>
    <property type="match status" value="1"/>
</dbReference>
<evidence type="ECO:0008006" key="8">
    <source>
        <dbReference type="Google" id="ProtNLM"/>
    </source>
</evidence>
<dbReference type="eggNOG" id="COG5651">
    <property type="taxonomic scope" value="Bacteria"/>
</dbReference>
<keyword evidence="3" id="KW-0472">Membrane</keyword>
<evidence type="ECO:0000256" key="2">
    <source>
        <dbReference type="SAM" id="MobiDB-lite"/>
    </source>
</evidence>
<evidence type="ECO:0000256" key="1">
    <source>
        <dbReference type="ARBA" id="ARBA00010652"/>
    </source>
</evidence>